<dbReference type="RefSeq" id="XP_033311990.1">
    <property type="nucleotide sequence ID" value="XM_033456099.1"/>
</dbReference>
<organism evidence="2 3">
    <name type="scientific">Bombus bifarius</name>
    <dbReference type="NCBI Taxonomy" id="103933"/>
    <lineage>
        <taxon>Eukaryota</taxon>
        <taxon>Metazoa</taxon>
        <taxon>Ecdysozoa</taxon>
        <taxon>Arthropoda</taxon>
        <taxon>Hexapoda</taxon>
        <taxon>Insecta</taxon>
        <taxon>Pterygota</taxon>
        <taxon>Neoptera</taxon>
        <taxon>Endopterygota</taxon>
        <taxon>Hymenoptera</taxon>
        <taxon>Apocrita</taxon>
        <taxon>Aculeata</taxon>
        <taxon>Apoidea</taxon>
        <taxon>Anthophila</taxon>
        <taxon>Apidae</taxon>
        <taxon>Bombus</taxon>
        <taxon>Pyrobombus</taxon>
    </lineage>
</organism>
<name>A0A6P8NBV7_9HYME</name>
<keyword evidence="2" id="KW-1185">Reference proteome</keyword>
<accession>A0A6P8NBV7</accession>
<gene>
    <name evidence="3" type="primary">LOC117211850</name>
</gene>
<proteinExistence type="predicted"/>
<evidence type="ECO:0000313" key="3">
    <source>
        <dbReference type="RefSeq" id="XP_033311990.1"/>
    </source>
</evidence>
<feature type="region of interest" description="Disordered" evidence="1">
    <location>
        <begin position="1"/>
        <end position="45"/>
    </location>
</feature>
<sequence length="218" mass="25008">MGGRSYDESSQHPAPQEAAQGNWHQNHQGIPDGVPRVDDRSRPPPPPWELRALALKRRYARWRVWDPGEYLTEQAAPNDLGTAEKDAWDQWRSQLINEGGEHRGAKAVLPNWETWRSRCGLPLTYRMTQVLTGRGVFGKYLRKIGRETADICHHCGEGRDTTQHTLELCPAWELPRYTLRHAIGERLTPSAIVKAMLRGSQDYEAVRFFCERVMLAKE</sequence>
<evidence type="ECO:0000313" key="2">
    <source>
        <dbReference type="Proteomes" id="UP000515164"/>
    </source>
</evidence>
<protein>
    <submittedName>
        <fullName evidence="3">Uncharacterized protein LOC117211850</fullName>
    </submittedName>
</protein>
<dbReference type="AlphaFoldDB" id="A0A6P8NBV7"/>
<dbReference type="KEGG" id="bbif:117211850"/>
<evidence type="ECO:0000256" key="1">
    <source>
        <dbReference type="SAM" id="MobiDB-lite"/>
    </source>
</evidence>
<dbReference type="Proteomes" id="UP000515164">
    <property type="component" value="Unplaced"/>
</dbReference>
<dbReference type="GeneID" id="117211850"/>
<feature type="compositionally biased region" description="Basic and acidic residues" evidence="1">
    <location>
        <begin position="1"/>
        <end position="10"/>
    </location>
</feature>
<reference evidence="3" key="1">
    <citation type="submission" date="2025-08" db="UniProtKB">
        <authorList>
            <consortium name="RefSeq"/>
        </authorList>
    </citation>
    <scope>IDENTIFICATION</scope>
    <source>
        <tissue evidence="3">Muscle</tissue>
    </source>
</reference>